<dbReference type="Pfam" id="PF17802">
    <property type="entry name" value="SpaA"/>
    <property type="match status" value="1"/>
</dbReference>
<dbReference type="SUPFAM" id="SSF49478">
    <property type="entry name" value="Cna protein B-type domain"/>
    <property type="match status" value="1"/>
</dbReference>
<organism evidence="7 8">
    <name type="scientific">Carnobacterium maltaromaticum LMA28</name>
    <dbReference type="NCBI Taxonomy" id="1234679"/>
    <lineage>
        <taxon>Bacteria</taxon>
        <taxon>Bacillati</taxon>
        <taxon>Bacillota</taxon>
        <taxon>Bacilli</taxon>
        <taxon>Lactobacillales</taxon>
        <taxon>Carnobacteriaceae</taxon>
        <taxon>Carnobacterium</taxon>
    </lineage>
</organism>
<accession>K8E6T8</accession>
<gene>
    <name evidence="7" type="ORF">BN424_3146</name>
</gene>
<dbReference type="OrthoDB" id="2178703at2"/>
<dbReference type="InterPro" id="IPR013783">
    <property type="entry name" value="Ig-like_fold"/>
</dbReference>
<evidence type="ECO:0000256" key="1">
    <source>
        <dbReference type="ARBA" id="ARBA00007257"/>
    </source>
</evidence>
<keyword evidence="4" id="KW-1133">Transmembrane helix</keyword>
<dbReference type="InterPro" id="IPR032364">
    <property type="entry name" value="GramPos_pilinD1_N"/>
</dbReference>
<dbReference type="EMBL" id="HE999757">
    <property type="protein sequence ID" value="CCO12567.2"/>
    <property type="molecule type" value="Genomic_DNA"/>
</dbReference>
<evidence type="ECO:0000259" key="6">
    <source>
        <dbReference type="Pfam" id="PF17802"/>
    </source>
</evidence>
<protein>
    <submittedName>
        <fullName evidence="7">LPXTG-motif cell wall anchor domain protein</fullName>
    </submittedName>
</protein>
<dbReference type="PANTHER" id="PTHR36108">
    <property type="entry name" value="COLOSSIN-B-RELATED"/>
    <property type="match status" value="1"/>
</dbReference>
<dbReference type="STRING" id="1234679.BN424_3146"/>
<dbReference type="eggNOG" id="COG4932">
    <property type="taxonomic scope" value="Bacteria"/>
</dbReference>
<keyword evidence="4" id="KW-0812">Transmembrane</keyword>
<evidence type="ECO:0000313" key="8">
    <source>
        <dbReference type="Proteomes" id="UP000000212"/>
    </source>
</evidence>
<keyword evidence="2" id="KW-0964">Secreted</keyword>
<feature type="domain" description="SpaA-like prealbumin fold" evidence="6">
    <location>
        <begin position="350"/>
        <end position="438"/>
    </location>
</feature>
<name>K8E6T8_CARML</name>
<dbReference type="RefSeq" id="WP_016356646.1">
    <property type="nucleotide sequence ID" value="NC_019425.2"/>
</dbReference>
<sequence length="507" mass="57138">MKTKTFLLSFFVMISMVIIVLTLFISFQQVQAGSKEATFVLHKRVYQNEKNIPVIQENVQLQENSPKLKDSKGINGAIYAVYNVSSEYWQLASEGKTNDEIVIKLKENAHTLITDTKKVAETVTETDPLFGEGVARMSLPELVMVEGQEKYGVYLFNEESSPIWDELEHTGVFIVSLPINEVNEVDPFIHLYPKSSIHNQVQLTKKLNEKKQNFSYGEPIEYVIESTIPTNTMYLSKYTLLDIYDEPLDYVSGSLRVYINNVEKKDIFTFIEDIKNNKLSLEATGEILRERGITAGSKVKVVYQLRLSDSAVPDVPYDNAVRLSTLFEGSQLPEVISEAPSVETGGKHFVKKDMNEQSKGLALATFLVKNWEGSYLVEKNGTFKWSSNKSDAYQLTSDENGNFSIKGLAYGSYKLVEIKAPDGYKILDEEISFTIESGSYHIGYQATSPLMIVNAKITKESEVPDVPKQLHGENLPQMGDVISTSIIVIGSILLCTTIFYLIRRRKK</sequence>
<keyword evidence="4" id="KW-0472">Membrane</keyword>
<keyword evidence="3" id="KW-0732">Signal</keyword>
<evidence type="ECO:0000259" key="5">
    <source>
        <dbReference type="Pfam" id="PF16555"/>
    </source>
</evidence>
<dbReference type="Proteomes" id="UP000000212">
    <property type="component" value="Chromosome"/>
</dbReference>
<dbReference type="Pfam" id="PF16555">
    <property type="entry name" value="GramPos_pilinD1"/>
    <property type="match status" value="1"/>
</dbReference>
<keyword evidence="8" id="KW-1185">Reference proteome</keyword>
<feature type="transmembrane region" description="Helical" evidence="4">
    <location>
        <begin position="7"/>
        <end position="27"/>
    </location>
</feature>
<dbReference type="HOGENOM" id="CLU_029024_1_1_9"/>
<evidence type="ECO:0000313" key="7">
    <source>
        <dbReference type="EMBL" id="CCO12567.2"/>
    </source>
</evidence>
<evidence type="ECO:0000256" key="2">
    <source>
        <dbReference type="ARBA" id="ARBA00022525"/>
    </source>
</evidence>
<dbReference type="NCBIfam" id="TIGR04226">
    <property type="entry name" value="RrgB_K2N_iso_D2"/>
    <property type="match status" value="1"/>
</dbReference>
<evidence type="ECO:0000256" key="3">
    <source>
        <dbReference type="ARBA" id="ARBA00022729"/>
    </source>
</evidence>
<reference evidence="8" key="1">
    <citation type="journal article" date="2013" name="Genome Announc.">
        <title>Complete Chromosome Sequence of Carnobacterium maltaromaticum LMA 28.</title>
        <authorList>
            <person name="Cailliez-Grimal C."/>
            <person name="Chaillou S."/>
            <person name="Anba-Mondoloni J."/>
            <person name="Loux V."/>
            <person name="Afzal M.I."/>
            <person name="Rahman A."/>
            <person name="Kergourlay G."/>
            <person name="Champomier-Verges M.C."/>
            <person name="Zagorec M."/>
            <person name="Dalgaard P."/>
            <person name="Leisner J.J."/>
            <person name="Prevost H."/>
            <person name="Revol-Junelles A.M."/>
            <person name="Borges F."/>
        </authorList>
    </citation>
    <scope>NUCLEOTIDE SEQUENCE</scope>
    <source>
        <strain evidence="8">LMA28</strain>
    </source>
</reference>
<proteinExistence type="inferred from homology"/>
<dbReference type="KEGG" id="cml:BN424_3146"/>
<dbReference type="AlphaFoldDB" id="K8E6T8"/>
<evidence type="ECO:0000256" key="4">
    <source>
        <dbReference type="SAM" id="Phobius"/>
    </source>
</evidence>
<feature type="transmembrane region" description="Helical" evidence="4">
    <location>
        <begin position="481"/>
        <end position="502"/>
    </location>
</feature>
<dbReference type="InterPro" id="IPR041033">
    <property type="entry name" value="SpaA_PFL_dom_1"/>
</dbReference>
<dbReference type="Gene3D" id="2.60.40.10">
    <property type="entry name" value="Immunoglobulins"/>
    <property type="match status" value="2"/>
</dbReference>
<dbReference type="PANTHER" id="PTHR36108:SF13">
    <property type="entry name" value="COLOSSIN-B-RELATED"/>
    <property type="match status" value="1"/>
</dbReference>
<dbReference type="Gene3D" id="2.60.40.740">
    <property type="match status" value="1"/>
</dbReference>
<dbReference type="InterPro" id="IPR026466">
    <property type="entry name" value="Fim_isopep_form_D2_dom"/>
</dbReference>
<comment type="similarity">
    <text evidence="1">Belongs to the serine-aspartate repeat-containing protein (SDr) family.</text>
</comment>
<feature type="domain" description="Gram-positive pilin subunit D1 N-terminal" evidence="5">
    <location>
        <begin position="35"/>
        <end position="194"/>
    </location>
</feature>